<evidence type="ECO:0000256" key="2">
    <source>
        <dbReference type="SAM" id="Phobius"/>
    </source>
</evidence>
<keyword evidence="2" id="KW-0472">Membrane</keyword>
<proteinExistence type="predicted"/>
<dbReference type="EMBL" id="CP017141">
    <property type="protein sequence ID" value="AOM78786.1"/>
    <property type="molecule type" value="Genomic_DNA"/>
</dbReference>
<evidence type="ECO:0000313" key="4">
    <source>
        <dbReference type="Proteomes" id="UP000094313"/>
    </source>
</evidence>
<keyword evidence="2" id="KW-1133">Transmembrane helix</keyword>
<sequence length="147" mass="16660">MPVYLIHKPKVRKLDQQNNNCNFVALMNDKQKYLKSISLRIGAIFLLLLFMSTSVIPALHQHEHSSQEQSNIKKDSQYSGGEKLKTHYSPCKICDLMKHQSTDFNQPRPLMVSFLPPSIPSTESLLIIQATSSFILKCSNKGPPSFN</sequence>
<keyword evidence="2" id="KW-0812">Transmembrane</keyword>
<name>A0A1D7QJE1_9SPHI</name>
<organism evidence="3 4">
    <name type="scientific">Pedobacter steynii</name>
    <dbReference type="NCBI Taxonomy" id="430522"/>
    <lineage>
        <taxon>Bacteria</taxon>
        <taxon>Pseudomonadati</taxon>
        <taxon>Bacteroidota</taxon>
        <taxon>Sphingobacteriia</taxon>
        <taxon>Sphingobacteriales</taxon>
        <taxon>Sphingobacteriaceae</taxon>
        <taxon>Pedobacter</taxon>
    </lineage>
</organism>
<feature type="region of interest" description="Disordered" evidence="1">
    <location>
        <begin position="62"/>
        <end position="81"/>
    </location>
</feature>
<protein>
    <recommendedName>
        <fullName evidence="5">DUF2946 domain-containing protein</fullName>
    </recommendedName>
</protein>
<accession>A0A1D7QJE1</accession>
<evidence type="ECO:0000256" key="1">
    <source>
        <dbReference type="SAM" id="MobiDB-lite"/>
    </source>
</evidence>
<evidence type="ECO:0008006" key="5">
    <source>
        <dbReference type="Google" id="ProtNLM"/>
    </source>
</evidence>
<dbReference type="Proteomes" id="UP000094313">
    <property type="component" value="Chromosome"/>
</dbReference>
<feature type="compositionally biased region" description="Basic and acidic residues" evidence="1">
    <location>
        <begin position="62"/>
        <end position="76"/>
    </location>
</feature>
<gene>
    <name evidence="3" type="ORF">BFS30_17360</name>
</gene>
<reference evidence="3 4" key="1">
    <citation type="submission" date="2016-08" db="EMBL/GenBank/DDBJ databases">
        <authorList>
            <person name="Seilhamer J.J."/>
        </authorList>
    </citation>
    <scope>NUCLEOTIDE SEQUENCE [LARGE SCALE GENOMIC DNA]</scope>
    <source>
        <strain evidence="3 4">DX4</strain>
    </source>
</reference>
<dbReference type="AlphaFoldDB" id="A0A1D7QJE1"/>
<feature type="transmembrane region" description="Helical" evidence="2">
    <location>
        <begin position="37"/>
        <end position="59"/>
    </location>
</feature>
<keyword evidence="4" id="KW-1185">Reference proteome</keyword>
<evidence type="ECO:0000313" key="3">
    <source>
        <dbReference type="EMBL" id="AOM78786.1"/>
    </source>
</evidence>
<dbReference type="KEGG" id="psty:BFS30_17360"/>